<comment type="caution">
    <text evidence="1">The sequence shown here is derived from an EMBL/GenBank/DDBJ whole genome shotgun (WGS) entry which is preliminary data.</text>
</comment>
<accession>A0ACB1KDP5</accession>
<dbReference type="EMBL" id="CATOBB020000127">
    <property type="protein sequence ID" value="CAM9119988.1"/>
    <property type="molecule type" value="Genomic_DNA"/>
</dbReference>
<evidence type="ECO:0000313" key="2">
    <source>
        <dbReference type="Proteomes" id="UP001162501"/>
    </source>
</evidence>
<reference evidence="1" key="1">
    <citation type="submission" date="2025-03" db="EMBL/GenBank/DDBJ databases">
        <authorList>
            <consortium name="ELIXIR-Norway"/>
            <consortium name="Elixir Norway"/>
        </authorList>
    </citation>
    <scope>NUCLEOTIDE SEQUENCE</scope>
</reference>
<dbReference type="Proteomes" id="UP001162501">
    <property type="component" value="Unassembled WGS sequence"/>
</dbReference>
<protein>
    <submittedName>
        <fullName evidence="1">Uncharacterized protein</fullName>
    </submittedName>
</protein>
<evidence type="ECO:0000313" key="1">
    <source>
        <dbReference type="EMBL" id="CAM9119988.1"/>
    </source>
</evidence>
<proteinExistence type="predicted"/>
<sequence>MGGSLSGVSVGLSRSLWGYWGPCAGSLWVYGGSLSGVSVGLTHSSWAPPSLSSLHLMAGEGRDSPGQVSCYSVSVPSVSCLQTGTLVSDPPTQRSLLGASERTWQQPGSGSKLCAPLS</sequence>
<organism evidence="1 2">
    <name type="scientific">Rangifer tarandus platyrhynchus</name>
    <name type="common">Svalbard reindeer</name>
    <dbReference type="NCBI Taxonomy" id="3082113"/>
    <lineage>
        <taxon>Eukaryota</taxon>
        <taxon>Metazoa</taxon>
        <taxon>Chordata</taxon>
        <taxon>Craniata</taxon>
        <taxon>Vertebrata</taxon>
        <taxon>Euteleostomi</taxon>
        <taxon>Mammalia</taxon>
        <taxon>Eutheria</taxon>
        <taxon>Laurasiatheria</taxon>
        <taxon>Artiodactyla</taxon>
        <taxon>Ruminantia</taxon>
        <taxon>Pecora</taxon>
        <taxon>Cervidae</taxon>
        <taxon>Odocoileinae</taxon>
        <taxon>Rangifer</taxon>
    </lineage>
</organism>
<name>A0ACB1KDP5_RANTA</name>
<gene>
    <name evidence="1" type="ORF">MRATA1EN22A_LOCUS28690</name>
</gene>